<proteinExistence type="predicted"/>
<dbReference type="AlphaFoldDB" id="A0A8H6VK63"/>
<reference evidence="1" key="1">
    <citation type="submission" date="2020-04" db="EMBL/GenBank/DDBJ databases">
        <title>Draft genome resource of the tomato pathogen Pseudocercospora fuligena.</title>
        <authorList>
            <person name="Zaccaron A."/>
        </authorList>
    </citation>
    <scope>NUCLEOTIDE SEQUENCE</scope>
    <source>
        <strain evidence="1">PF001</strain>
    </source>
</reference>
<evidence type="ECO:0000313" key="2">
    <source>
        <dbReference type="Proteomes" id="UP000660729"/>
    </source>
</evidence>
<accession>A0A8H6VK63</accession>
<comment type="caution">
    <text evidence="1">The sequence shown here is derived from an EMBL/GenBank/DDBJ whole genome shotgun (WGS) entry which is preliminary data.</text>
</comment>
<evidence type="ECO:0008006" key="3">
    <source>
        <dbReference type="Google" id="ProtNLM"/>
    </source>
</evidence>
<dbReference type="Proteomes" id="UP000660729">
    <property type="component" value="Unassembled WGS sequence"/>
</dbReference>
<dbReference type="EMBL" id="JABCIY010000164">
    <property type="protein sequence ID" value="KAF7191024.1"/>
    <property type="molecule type" value="Genomic_DNA"/>
</dbReference>
<organism evidence="1 2">
    <name type="scientific">Pseudocercospora fuligena</name>
    <dbReference type="NCBI Taxonomy" id="685502"/>
    <lineage>
        <taxon>Eukaryota</taxon>
        <taxon>Fungi</taxon>
        <taxon>Dikarya</taxon>
        <taxon>Ascomycota</taxon>
        <taxon>Pezizomycotina</taxon>
        <taxon>Dothideomycetes</taxon>
        <taxon>Dothideomycetidae</taxon>
        <taxon>Mycosphaerellales</taxon>
        <taxon>Mycosphaerellaceae</taxon>
        <taxon>Pseudocercospora</taxon>
    </lineage>
</organism>
<protein>
    <recommendedName>
        <fullName evidence="3">F-box domain-containing protein</fullName>
    </recommendedName>
</protein>
<gene>
    <name evidence="1" type="ORF">HII31_07648</name>
</gene>
<dbReference type="OrthoDB" id="3632925at2759"/>
<evidence type="ECO:0000313" key="1">
    <source>
        <dbReference type="EMBL" id="KAF7191024.1"/>
    </source>
</evidence>
<name>A0A8H6VK63_9PEZI</name>
<keyword evidence="2" id="KW-1185">Reference proteome</keyword>
<sequence length="206" mass="22797">MFRFLDLPPELRDRVYSFVTSDLGSQSLAFFKPPPITRVSKAVRSESLAVLFAEGITHVIVGSDLFHRERVLRGLPSTYVSSGLGSLDLHPIVERCICSAKSSALFRNVTFDVHHPGVFRHGPGRALWDNSLQLATLKLHVKNGFLTVQERSANACYKFAEPSTEADVQAALDVVVQVAEEIASRDQFSGFTLEDLKAVASRIHFL</sequence>